<feature type="region of interest" description="Disordered" evidence="1">
    <location>
        <begin position="1"/>
        <end position="70"/>
    </location>
</feature>
<dbReference type="InterPro" id="IPR008916">
    <property type="entry name" value="Retrov_capsid_C"/>
</dbReference>
<dbReference type="Proteomes" id="UP000551443">
    <property type="component" value="Unassembled WGS sequence"/>
</dbReference>
<feature type="domain" description="Retroviral nucleocapsid Gag protein p24 C-terminal" evidence="2">
    <location>
        <begin position="302"/>
        <end position="372"/>
    </location>
</feature>
<name>A0A7L3PPM9_9DEND</name>
<evidence type="ECO:0000313" key="3">
    <source>
        <dbReference type="EMBL" id="NXU93165.1"/>
    </source>
</evidence>
<dbReference type="InterPro" id="IPR008919">
    <property type="entry name" value="Retrov_capsid_N"/>
</dbReference>
<sequence>IPQMPVLFPPRPETNISPADVPAPSAPAAPPAPPPLPSAPPAPPDDEGDVPMLPDAGNPPCCPDPQSVPLPADEEAVSLHAFADELLQMMGKVDERGRKALERLEKLLQREAQGQEPETKPSLYELIKGKDAPMHTPHRRWSGVVRDAIIEGEWSPAVTAFPVIREENGETSYVKHEWKVLQQAKKTLQENGHKSETGRALITWLHTSENNVPADCSDLARFLLSPSQYLVWYREWERLAREEENRPCAADDPLAGLRADMITGSGLFTSVAEQVRYPFPLLDVVARTAMRAYDAVPDGTVAPSFTAVQQGLTEQYSHFIDRLHSAIMSSSQLPPENKETMFRLLAFENANQKTKAILATLPKTADVSDMLELTLRAEQGQQAKHIAGAVAAAMSPTTSLVAAAIQKIQPKSSRNTAPNSTLICFR</sequence>
<dbReference type="PANTHER" id="PTHR40389">
    <property type="entry name" value="ENDOGENOUS RETROVIRUS GROUP K MEMBER 24 GAG POLYPROTEIN-RELATED"/>
    <property type="match status" value="1"/>
</dbReference>
<dbReference type="SUPFAM" id="SSF47943">
    <property type="entry name" value="Retrovirus capsid protein, N-terminal core domain"/>
    <property type="match status" value="1"/>
</dbReference>
<feature type="non-terminal residue" evidence="3">
    <location>
        <position position="1"/>
    </location>
</feature>
<gene>
    <name evidence="3" type="primary">Ervk9_2</name>
    <name evidence="3" type="ORF">XIPELE_R02298</name>
</gene>
<organism evidence="3 4">
    <name type="scientific">Xiphorhynchus elegans</name>
    <name type="common">elegant woodcreeper</name>
    <dbReference type="NCBI Taxonomy" id="269412"/>
    <lineage>
        <taxon>Eukaryota</taxon>
        <taxon>Metazoa</taxon>
        <taxon>Chordata</taxon>
        <taxon>Craniata</taxon>
        <taxon>Vertebrata</taxon>
        <taxon>Euteleostomi</taxon>
        <taxon>Archelosauria</taxon>
        <taxon>Archosauria</taxon>
        <taxon>Dinosauria</taxon>
        <taxon>Saurischia</taxon>
        <taxon>Theropoda</taxon>
        <taxon>Coelurosauria</taxon>
        <taxon>Aves</taxon>
        <taxon>Neognathae</taxon>
        <taxon>Neoaves</taxon>
        <taxon>Telluraves</taxon>
        <taxon>Australaves</taxon>
        <taxon>Passeriformes</taxon>
        <taxon>Dendrocolaptidae</taxon>
        <taxon>Xiphorhynchus</taxon>
    </lineage>
</organism>
<dbReference type="SUPFAM" id="SSF47353">
    <property type="entry name" value="Retrovirus capsid dimerization domain-like"/>
    <property type="match status" value="1"/>
</dbReference>
<accession>A0A7L3PPM9</accession>
<proteinExistence type="predicted"/>
<protein>
    <submittedName>
        <fullName evidence="3">GAK9 protein</fullName>
    </submittedName>
</protein>
<evidence type="ECO:0000259" key="2">
    <source>
        <dbReference type="Pfam" id="PF19317"/>
    </source>
</evidence>
<comment type="caution">
    <text evidence="3">The sequence shown here is derived from an EMBL/GenBank/DDBJ whole genome shotgun (WGS) entry which is preliminary data.</text>
</comment>
<keyword evidence="4" id="KW-1185">Reference proteome</keyword>
<reference evidence="3 4" key="1">
    <citation type="submission" date="2019-09" db="EMBL/GenBank/DDBJ databases">
        <title>Bird 10,000 Genomes (B10K) Project - Family phase.</title>
        <authorList>
            <person name="Zhang G."/>
        </authorList>
    </citation>
    <scope>NUCLEOTIDE SEQUENCE [LARGE SCALE GENOMIC DNA]</scope>
    <source>
        <strain evidence="3">OUT-0059</strain>
        <tissue evidence="3">Muscle</tissue>
    </source>
</reference>
<feature type="non-terminal residue" evidence="3">
    <location>
        <position position="426"/>
    </location>
</feature>
<dbReference type="PANTHER" id="PTHR40389:SF3">
    <property type="entry name" value="IGE-BINDING PROTEIN"/>
    <property type="match status" value="1"/>
</dbReference>
<feature type="compositionally biased region" description="Pro residues" evidence="1">
    <location>
        <begin position="24"/>
        <end position="43"/>
    </location>
</feature>
<evidence type="ECO:0000313" key="4">
    <source>
        <dbReference type="Proteomes" id="UP000551443"/>
    </source>
</evidence>
<dbReference type="GO" id="GO:0016032">
    <property type="term" value="P:viral process"/>
    <property type="evidence" value="ECO:0007669"/>
    <property type="project" value="InterPro"/>
</dbReference>
<dbReference type="Pfam" id="PF19317">
    <property type="entry name" value="Gag_p24_C"/>
    <property type="match status" value="1"/>
</dbReference>
<dbReference type="Gene3D" id="1.10.1200.30">
    <property type="match status" value="1"/>
</dbReference>
<dbReference type="Gene3D" id="1.10.375.10">
    <property type="entry name" value="Human Immunodeficiency Virus Type 1 Capsid Protein"/>
    <property type="match status" value="1"/>
</dbReference>
<dbReference type="EMBL" id="VZUH01076870">
    <property type="protein sequence ID" value="NXU93165.1"/>
    <property type="molecule type" value="Genomic_DNA"/>
</dbReference>
<dbReference type="InterPro" id="IPR050195">
    <property type="entry name" value="Primate_lentivir_Gag_pol-like"/>
</dbReference>
<evidence type="ECO:0000256" key="1">
    <source>
        <dbReference type="SAM" id="MobiDB-lite"/>
    </source>
</evidence>
<dbReference type="AlphaFoldDB" id="A0A7L3PPM9"/>
<dbReference type="Pfam" id="PF00607">
    <property type="entry name" value="Gag_p24"/>
    <property type="match status" value="1"/>
</dbReference>
<dbReference type="InterPro" id="IPR045345">
    <property type="entry name" value="Gag_p24_C"/>
</dbReference>